<dbReference type="Gene3D" id="1.20.1720.10">
    <property type="entry name" value="Multidrug resistance protein D"/>
    <property type="match status" value="1"/>
</dbReference>
<feature type="transmembrane region" description="Helical" evidence="7">
    <location>
        <begin position="251"/>
        <end position="269"/>
    </location>
</feature>
<accession>A0AAI8VGQ9</accession>
<evidence type="ECO:0000256" key="2">
    <source>
        <dbReference type="ARBA" id="ARBA00022448"/>
    </source>
</evidence>
<dbReference type="Proteomes" id="UP001295740">
    <property type="component" value="Unassembled WGS sequence"/>
</dbReference>
<feature type="transmembrane region" description="Helical" evidence="7">
    <location>
        <begin position="62"/>
        <end position="80"/>
    </location>
</feature>
<feature type="domain" description="Major facilitator superfamily (MFS) profile" evidence="8">
    <location>
        <begin position="27"/>
        <end position="491"/>
    </location>
</feature>
<dbReference type="AlphaFoldDB" id="A0AAI8VGQ9"/>
<keyword evidence="3 7" id="KW-0812">Transmembrane</keyword>
<name>A0AAI8VGQ9_9PEZI</name>
<evidence type="ECO:0000256" key="6">
    <source>
        <dbReference type="ARBA" id="ARBA00023180"/>
    </source>
</evidence>
<comment type="caution">
    <text evidence="9">The sequence shown here is derived from an EMBL/GenBank/DDBJ whole genome shotgun (WGS) entry which is preliminary data.</text>
</comment>
<dbReference type="Gene3D" id="1.20.1250.20">
    <property type="entry name" value="MFS general substrate transporter like domains"/>
    <property type="match status" value="1"/>
</dbReference>
<reference evidence="9" key="1">
    <citation type="submission" date="2023-10" db="EMBL/GenBank/DDBJ databases">
        <authorList>
            <person name="Hackl T."/>
        </authorList>
    </citation>
    <scope>NUCLEOTIDE SEQUENCE</scope>
</reference>
<keyword evidence="6" id="KW-0325">Glycoprotein</keyword>
<dbReference type="Pfam" id="PF07690">
    <property type="entry name" value="MFS_1"/>
    <property type="match status" value="1"/>
</dbReference>
<dbReference type="PANTHER" id="PTHR23501">
    <property type="entry name" value="MAJOR FACILITATOR SUPERFAMILY"/>
    <property type="match status" value="1"/>
</dbReference>
<feature type="transmembrane region" description="Helical" evidence="7">
    <location>
        <begin position="117"/>
        <end position="137"/>
    </location>
</feature>
<feature type="transmembrane region" description="Helical" evidence="7">
    <location>
        <begin position="325"/>
        <end position="346"/>
    </location>
</feature>
<protein>
    <submittedName>
        <fullName evidence="9">Uu.00g117350.m01.CDS01</fullName>
    </submittedName>
</protein>
<feature type="transmembrane region" description="Helical" evidence="7">
    <location>
        <begin position="353"/>
        <end position="370"/>
    </location>
</feature>
<keyword evidence="10" id="KW-1185">Reference proteome</keyword>
<evidence type="ECO:0000259" key="8">
    <source>
        <dbReference type="PROSITE" id="PS50850"/>
    </source>
</evidence>
<feature type="transmembrane region" description="Helical" evidence="7">
    <location>
        <begin position="92"/>
        <end position="111"/>
    </location>
</feature>
<dbReference type="SUPFAM" id="SSF103473">
    <property type="entry name" value="MFS general substrate transporter"/>
    <property type="match status" value="2"/>
</dbReference>
<dbReference type="GO" id="GO:0005886">
    <property type="term" value="C:plasma membrane"/>
    <property type="evidence" value="ECO:0007669"/>
    <property type="project" value="TreeGrafter"/>
</dbReference>
<dbReference type="EMBL" id="CAUWAG010000006">
    <property type="protein sequence ID" value="CAJ2504341.1"/>
    <property type="molecule type" value="Genomic_DNA"/>
</dbReference>
<dbReference type="PROSITE" id="PS50850">
    <property type="entry name" value="MFS"/>
    <property type="match status" value="1"/>
</dbReference>
<evidence type="ECO:0000256" key="4">
    <source>
        <dbReference type="ARBA" id="ARBA00022989"/>
    </source>
</evidence>
<dbReference type="GO" id="GO:0022857">
    <property type="term" value="F:transmembrane transporter activity"/>
    <property type="evidence" value="ECO:0007669"/>
    <property type="project" value="InterPro"/>
</dbReference>
<feature type="transmembrane region" description="Helical" evidence="7">
    <location>
        <begin position="289"/>
        <end position="313"/>
    </location>
</feature>
<feature type="transmembrane region" description="Helical" evidence="7">
    <location>
        <begin position="382"/>
        <end position="401"/>
    </location>
</feature>
<feature type="transmembrane region" description="Helical" evidence="7">
    <location>
        <begin position="149"/>
        <end position="168"/>
    </location>
</feature>
<evidence type="ECO:0000256" key="7">
    <source>
        <dbReference type="SAM" id="Phobius"/>
    </source>
</evidence>
<feature type="transmembrane region" description="Helical" evidence="7">
    <location>
        <begin position="180"/>
        <end position="199"/>
    </location>
</feature>
<evidence type="ECO:0000256" key="5">
    <source>
        <dbReference type="ARBA" id="ARBA00023136"/>
    </source>
</evidence>
<feature type="transmembrane region" description="Helical" evidence="7">
    <location>
        <begin position="422"/>
        <end position="439"/>
    </location>
</feature>
<evidence type="ECO:0000313" key="9">
    <source>
        <dbReference type="EMBL" id="CAJ2504341.1"/>
    </source>
</evidence>
<keyword evidence="2" id="KW-0813">Transport</keyword>
<dbReference type="PANTHER" id="PTHR23501:SF187">
    <property type="entry name" value="MAJOR FACILITATOR SUPERFAMILY (MFS) PROFILE DOMAIN-CONTAINING PROTEIN"/>
    <property type="match status" value="1"/>
</dbReference>
<comment type="subcellular location">
    <subcellularLocation>
        <location evidence="1">Membrane</location>
        <topology evidence="1">Multi-pass membrane protein</topology>
    </subcellularLocation>
</comment>
<feature type="transmembrane region" description="Helical" evidence="7">
    <location>
        <begin position="219"/>
        <end position="239"/>
    </location>
</feature>
<keyword evidence="4 7" id="KW-1133">Transmembrane helix</keyword>
<proteinExistence type="predicted"/>
<gene>
    <name evidence="9" type="ORF">KHLLAP_LOCUS4809</name>
</gene>
<dbReference type="InterPro" id="IPR020846">
    <property type="entry name" value="MFS_dom"/>
</dbReference>
<sequence length="491" mass="53248">MAPDSATPPNSGDAPKDFERGFRFWVIISGLAITSLLAALEHTVVTTSAPRILTELHLGEDFIWITNAFFICSAVSQPLLGQFCNILGRRWIYLATVALFTLGSGICGGATSGSMPIAGRAVQGFGSGGIILMNNMIVSDLVPLRQRGYYVAIILAVFGVGTALGPFIGGAIVDSTSWRWVFYLNLPIGGLSLVVMFFFLHVKYDKEMSFVDKLKRIDYIGNCILMASSVAVLYALTYAGTVHPWSSWRTLVPFLLGFVGFFLFAAYEASPFVPERVLPVRLFVHRTSIIVLVNIFLSSVLYFWFLFFLPVYFQSVALYSPSRAGYSLLPQSIAGIPGAALAAIAISKWGKFVPVHFVGFAILTLGFGLLSLLSETTSIPEWAVYQIIGALGIGIVIDTLLPAFQAPVAEADQAAATSAWSYLRAFGSIWGVAIPAAIFNNRIDSMLSTISDPDARQMLTGGGAYQDASAAVVQHFSPAVQLEIRRYTEKH</sequence>
<organism evidence="9 10">
    <name type="scientific">Anthostomella pinea</name>
    <dbReference type="NCBI Taxonomy" id="933095"/>
    <lineage>
        <taxon>Eukaryota</taxon>
        <taxon>Fungi</taxon>
        <taxon>Dikarya</taxon>
        <taxon>Ascomycota</taxon>
        <taxon>Pezizomycotina</taxon>
        <taxon>Sordariomycetes</taxon>
        <taxon>Xylariomycetidae</taxon>
        <taxon>Xylariales</taxon>
        <taxon>Xylariaceae</taxon>
        <taxon>Anthostomella</taxon>
    </lineage>
</organism>
<evidence type="ECO:0000256" key="1">
    <source>
        <dbReference type="ARBA" id="ARBA00004141"/>
    </source>
</evidence>
<dbReference type="InterPro" id="IPR011701">
    <property type="entry name" value="MFS"/>
</dbReference>
<evidence type="ECO:0000313" key="10">
    <source>
        <dbReference type="Proteomes" id="UP001295740"/>
    </source>
</evidence>
<evidence type="ECO:0000256" key="3">
    <source>
        <dbReference type="ARBA" id="ARBA00022692"/>
    </source>
</evidence>
<feature type="transmembrane region" description="Helical" evidence="7">
    <location>
        <begin position="24"/>
        <end position="42"/>
    </location>
</feature>
<dbReference type="InterPro" id="IPR036259">
    <property type="entry name" value="MFS_trans_sf"/>
</dbReference>
<keyword evidence="5 7" id="KW-0472">Membrane</keyword>